<name>A1K6Q2_AZOSB</name>
<gene>
    <name evidence="2" type="primary">bioH</name>
    <name evidence="2" type="ordered locus">azo1890</name>
</gene>
<dbReference type="Proteomes" id="UP000002588">
    <property type="component" value="Chromosome"/>
</dbReference>
<keyword evidence="3" id="KW-1185">Reference proteome</keyword>
<dbReference type="PANTHER" id="PTHR43194">
    <property type="entry name" value="HYDROLASE ALPHA/BETA FOLD FAMILY"/>
    <property type="match status" value="1"/>
</dbReference>
<feature type="domain" description="AB hydrolase-1" evidence="1">
    <location>
        <begin position="10"/>
        <end position="241"/>
    </location>
</feature>
<dbReference type="InterPro" id="IPR000073">
    <property type="entry name" value="AB_hydrolase_1"/>
</dbReference>
<dbReference type="Pfam" id="PF00561">
    <property type="entry name" value="Abhydrolase_1"/>
    <property type="match status" value="1"/>
</dbReference>
<dbReference type="STRING" id="62928.azo1890"/>
<sequence length="254" mass="26110">MVEIGMPSLPPLVLLHGWGMTPAVWDGLAPALRERFAVSAPPLPCHPGSEVTTGALPAWADAIAGGLPDDALVCGWSLGAQLAMTLALRHPHKVRRLLLVGATPCFVAAPGWGAALDAATVTAFVEGFRASPAPTLRRFLSLQVQGEARRKPVLQALGATAVAADALEAGDAAALAAALDVLVSTDLRALAGRITAPTLLVHGDGDALMPLDAAHWLAEALPHARLEVFADSGHAPFLSDPERFVALLGALGDA</sequence>
<evidence type="ECO:0000313" key="3">
    <source>
        <dbReference type="Proteomes" id="UP000002588"/>
    </source>
</evidence>
<protein>
    <submittedName>
        <fullName evidence="2">BioH protein</fullName>
    </submittedName>
</protein>
<reference evidence="2 3" key="1">
    <citation type="journal article" date="2006" name="Nat. Biotechnol.">
        <title>Complete genome of the mutualistic, N2-fixing grass endophyte Azoarcus sp. strain BH72.</title>
        <authorList>
            <person name="Krause A."/>
            <person name="Ramakumar A."/>
            <person name="Bartels D."/>
            <person name="Battistoni F."/>
            <person name="Bekel T."/>
            <person name="Boch J."/>
            <person name="Boehm M."/>
            <person name="Friedrich F."/>
            <person name="Hurek T."/>
            <person name="Krause L."/>
            <person name="Linke B."/>
            <person name="McHardy A.C."/>
            <person name="Sarkar A."/>
            <person name="Schneiker S."/>
            <person name="Syed A.A."/>
            <person name="Thauer R."/>
            <person name="Vorhoelter F.-J."/>
            <person name="Weidner S."/>
            <person name="Puehler A."/>
            <person name="Reinhold-Hurek B."/>
            <person name="Kaiser O."/>
            <person name="Goesmann A."/>
        </authorList>
    </citation>
    <scope>NUCLEOTIDE SEQUENCE [LARGE SCALE GENOMIC DNA]</scope>
    <source>
        <strain evidence="2 3">BH72</strain>
    </source>
</reference>
<dbReference type="Gene3D" id="3.40.50.1820">
    <property type="entry name" value="alpha/beta hydrolase"/>
    <property type="match status" value="1"/>
</dbReference>
<organism evidence="2 3">
    <name type="scientific">Azoarcus sp. (strain BH72)</name>
    <dbReference type="NCBI Taxonomy" id="418699"/>
    <lineage>
        <taxon>Bacteria</taxon>
        <taxon>Pseudomonadati</taxon>
        <taxon>Pseudomonadota</taxon>
        <taxon>Betaproteobacteria</taxon>
        <taxon>Rhodocyclales</taxon>
        <taxon>Zoogloeaceae</taxon>
        <taxon>Azoarcus</taxon>
    </lineage>
</organism>
<dbReference type="InterPro" id="IPR029058">
    <property type="entry name" value="AB_hydrolase_fold"/>
</dbReference>
<dbReference type="HOGENOM" id="CLU_020336_12_2_4"/>
<dbReference type="InterPro" id="IPR050228">
    <property type="entry name" value="Carboxylesterase_BioH"/>
</dbReference>
<dbReference type="EMBL" id="AM406670">
    <property type="protein sequence ID" value="CAL94507.1"/>
    <property type="molecule type" value="Genomic_DNA"/>
</dbReference>
<evidence type="ECO:0000313" key="2">
    <source>
        <dbReference type="EMBL" id="CAL94507.1"/>
    </source>
</evidence>
<proteinExistence type="predicted"/>
<accession>A1K6Q2</accession>
<dbReference type="PANTHER" id="PTHR43194:SF5">
    <property type="entry name" value="PIMELOYL-[ACYL-CARRIER PROTEIN] METHYL ESTER ESTERASE"/>
    <property type="match status" value="1"/>
</dbReference>
<dbReference type="ESTHER" id="azosb-a1k6q2">
    <property type="family name" value="BioH"/>
</dbReference>
<dbReference type="SUPFAM" id="SSF53474">
    <property type="entry name" value="alpha/beta-Hydrolases"/>
    <property type="match status" value="1"/>
</dbReference>
<dbReference type="KEGG" id="azo:azo1890"/>
<dbReference type="AlphaFoldDB" id="A1K6Q2"/>
<dbReference type="eggNOG" id="COG2267">
    <property type="taxonomic scope" value="Bacteria"/>
</dbReference>
<evidence type="ECO:0000259" key="1">
    <source>
        <dbReference type="Pfam" id="PF00561"/>
    </source>
</evidence>
<dbReference type="PRINTS" id="PR00111">
    <property type="entry name" value="ABHYDROLASE"/>
</dbReference>